<feature type="transmembrane region" description="Helical" evidence="11">
    <location>
        <begin position="78"/>
        <end position="98"/>
    </location>
</feature>
<evidence type="ECO:0000256" key="10">
    <source>
        <dbReference type="RuleBase" id="RU362091"/>
    </source>
</evidence>
<feature type="transmembrane region" description="Helical" evidence="11">
    <location>
        <begin position="185"/>
        <end position="203"/>
    </location>
</feature>
<dbReference type="InterPro" id="IPR018212">
    <property type="entry name" value="Na/solute_symporter_CS"/>
</dbReference>
<dbReference type="InterPro" id="IPR001734">
    <property type="entry name" value="Na/solute_symporter"/>
</dbReference>
<dbReference type="GO" id="GO:0046942">
    <property type="term" value="P:carboxylic acid transport"/>
    <property type="evidence" value="ECO:0007669"/>
    <property type="project" value="UniProtKB-ARBA"/>
</dbReference>
<dbReference type="EMBL" id="CP034328">
    <property type="protein sequence ID" value="AZL58702.1"/>
    <property type="molecule type" value="Genomic_DNA"/>
</dbReference>
<dbReference type="NCBIfam" id="TIGR03648">
    <property type="entry name" value="Na_symport_lg"/>
    <property type="match status" value="1"/>
</dbReference>
<dbReference type="Pfam" id="PF00474">
    <property type="entry name" value="SSF"/>
    <property type="match status" value="2"/>
</dbReference>
<comment type="subcellular location">
    <subcellularLocation>
        <location evidence="1">Membrane</location>
        <topology evidence="1">Multi-pass membrane protein</topology>
    </subcellularLocation>
</comment>
<evidence type="ECO:0000256" key="6">
    <source>
        <dbReference type="ARBA" id="ARBA00022847"/>
    </source>
</evidence>
<dbReference type="PANTHER" id="PTHR48086:SF5">
    <property type="entry name" value="NA(+):SOLUTE SYMPORTER (SSF FAMILY)"/>
    <property type="match status" value="1"/>
</dbReference>
<keyword evidence="7 11" id="KW-1133">Transmembrane helix</keyword>
<feature type="transmembrane region" description="Helical" evidence="11">
    <location>
        <begin position="286"/>
        <end position="307"/>
    </location>
</feature>
<feature type="transmembrane region" description="Helical" evidence="11">
    <location>
        <begin position="529"/>
        <end position="549"/>
    </location>
</feature>
<accession>A0A3S8U4X8</accession>
<dbReference type="InterPro" id="IPR019899">
    <property type="entry name" value="Na/solute_symporter_VC_2705"/>
</dbReference>
<feature type="transmembrane region" description="Helical" evidence="11">
    <location>
        <begin position="53"/>
        <end position="72"/>
    </location>
</feature>
<dbReference type="KEGG" id="taw:EI545_07540"/>
<evidence type="ECO:0000256" key="9">
    <source>
        <dbReference type="ARBA" id="ARBA00023201"/>
    </source>
</evidence>
<dbReference type="Gene3D" id="1.20.1730.10">
    <property type="entry name" value="Sodium/glucose cotransporter"/>
    <property type="match status" value="1"/>
</dbReference>
<reference evidence="12 13" key="1">
    <citation type="submission" date="2018-12" db="EMBL/GenBank/DDBJ databases">
        <title>Complete genome sequencing of Tabrizicola sp. K13M18.</title>
        <authorList>
            <person name="Bae J.-W."/>
        </authorList>
    </citation>
    <scope>NUCLEOTIDE SEQUENCE [LARGE SCALE GENOMIC DNA]</scope>
    <source>
        <strain evidence="12 13">K13M18</strain>
    </source>
</reference>
<comment type="similarity">
    <text evidence="2 10">Belongs to the sodium:solute symporter (SSF) (TC 2.A.21) family.</text>
</comment>
<feature type="transmembrane region" description="Helical" evidence="11">
    <location>
        <begin position="561"/>
        <end position="579"/>
    </location>
</feature>
<keyword evidence="9" id="KW-0915">Sodium</keyword>
<keyword evidence="5 11" id="KW-0812">Transmembrane</keyword>
<evidence type="ECO:0000256" key="2">
    <source>
        <dbReference type="ARBA" id="ARBA00006434"/>
    </source>
</evidence>
<protein>
    <submittedName>
        <fullName evidence="12">Cation acetate symporter</fullName>
    </submittedName>
</protein>
<sequence>MDQFTLNLIVVGITFALYIGIAIWARAGTTAEFYAAGQGVPPVMNGMATGADWMSAASFISMAGIIALAPAGGYEQSAFLMGWTGGYVLLALLLAPYLRKFGKFTVPEFIGDRFYSGGARLVAVICLIIISVTYVIGQMRGVGVTFSRFLEVSTDTGLYIGGALVFIYAVLGGMKGITYTQVAQYVVLIIAYTVPAIFISLQLTGSFLPQLGLIGGYAPGGGEVSMLAKLDSVVTELGFNAYTSDSPNMFNMFLFTMSLMIGTAGLPHVIIRFFTVPKVADARSSAGWALVFIALLYTVAPAVGSMARLNLSTTFWPGAETGTALSAPALSVAEIDSNPDLSWIRTWEKTGLLTFSDKNGDGLIQYFAEKKPVADANTALAAAQKALADAAADADKAPLEAAIVEAQAAVDAALADPANGLGGQSLAELGFAGNELTKVDNDIMVLANPEIAALPGWVVALVAAGALAAALSTAAGLLLAISSAISHDLIKGSINPNLSEKAELLWARIAMTVAIIVATYLGLNPPGFAAQVVALAFGLAAATIFPTLMMGIFSKRINKEGAIAGMLAGLIFTSVYIFIYKGWFFFPGTNWLPDTAANYVFGISPLSIGTIGALVNFGVAYGVSMVTKAPPAHVVDLIESIRVPKGAGKATAH</sequence>
<keyword evidence="8 11" id="KW-0472">Membrane</keyword>
<keyword evidence="6" id="KW-0769">Symport</keyword>
<evidence type="ECO:0000256" key="4">
    <source>
        <dbReference type="ARBA" id="ARBA00022475"/>
    </source>
</evidence>
<proteinExistence type="inferred from homology"/>
<dbReference type="CDD" id="cd11480">
    <property type="entry name" value="SLC5sbd_u4"/>
    <property type="match status" value="1"/>
</dbReference>
<feature type="transmembrane region" description="Helical" evidence="11">
    <location>
        <begin position="252"/>
        <end position="274"/>
    </location>
</feature>
<organism evidence="12 13">
    <name type="scientific">Tabrizicola piscis</name>
    <dbReference type="NCBI Taxonomy" id="2494374"/>
    <lineage>
        <taxon>Bacteria</taxon>
        <taxon>Pseudomonadati</taxon>
        <taxon>Pseudomonadota</taxon>
        <taxon>Alphaproteobacteria</taxon>
        <taxon>Rhodobacterales</taxon>
        <taxon>Paracoccaceae</taxon>
        <taxon>Tabrizicola</taxon>
    </lineage>
</organism>
<dbReference type="OrthoDB" id="9764416at2"/>
<gene>
    <name evidence="12" type="ORF">EI545_07540</name>
</gene>
<evidence type="ECO:0000256" key="5">
    <source>
        <dbReference type="ARBA" id="ARBA00022692"/>
    </source>
</evidence>
<dbReference type="PANTHER" id="PTHR48086">
    <property type="entry name" value="SODIUM/PROLINE SYMPORTER-RELATED"/>
    <property type="match status" value="1"/>
</dbReference>
<evidence type="ECO:0000313" key="12">
    <source>
        <dbReference type="EMBL" id="AZL58702.1"/>
    </source>
</evidence>
<feature type="transmembrane region" description="Helical" evidence="11">
    <location>
        <begin position="118"/>
        <end position="136"/>
    </location>
</feature>
<feature type="transmembrane region" description="Helical" evidence="11">
    <location>
        <begin position="156"/>
        <end position="173"/>
    </location>
</feature>
<dbReference type="AlphaFoldDB" id="A0A3S8U4X8"/>
<keyword evidence="9" id="KW-0406">Ion transport</keyword>
<dbReference type="GO" id="GO:0015293">
    <property type="term" value="F:symporter activity"/>
    <property type="evidence" value="ECO:0007669"/>
    <property type="project" value="UniProtKB-KW"/>
</dbReference>
<feature type="transmembrane region" description="Helical" evidence="11">
    <location>
        <begin position="6"/>
        <end position="25"/>
    </location>
</feature>
<feature type="transmembrane region" description="Helical" evidence="11">
    <location>
        <begin position="505"/>
        <end position="523"/>
    </location>
</feature>
<dbReference type="InterPro" id="IPR038377">
    <property type="entry name" value="Na/Glc_symporter_sf"/>
</dbReference>
<dbReference type="GO" id="GO:0006814">
    <property type="term" value="P:sodium ion transport"/>
    <property type="evidence" value="ECO:0007669"/>
    <property type="project" value="UniProtKB-KW"/>
</dbReference>
<dbReference type="GO" id="GO:0005886">
    <property type="term" value="C:plasma membrane"/>
    <property type="evidence" value="ECO:0007669"/>
    <property type="project" value="TreeGrafter"/>
</dbReference>
<dbReference type="RefSeq" id="WP_125324903.1">
    <property type="nucleotide sequence ID" value="NZ_CP034328.1"/>
</dbReference>
<feature type="transmembrane region" description="Helical" evidence="11">
    <location>
        <begin position="457"/>
        <end position="485"/>
    </location>
</feature>
<evidence type="ECO:0000256" key="11">
    <source>
        <dbReference type="SAM" id="Phobius"/>
    </source>
</evidence>
<keyword evidence="4" id="KW-1003">Cell membrane</keyword>
<dbReference type="Proteomes" id="UP000282002">
    <property type="component" value="Chromosome"/>
</dbReference>
<evidence type="ECO:0000256" key="1">
    <source>
        <dbReference type="ARBA" id="ARBA00004141"/>
    </source>
</evidence>
<evidence type="ECO:0000256" key="7">
    <source>
        <dbReference type="ARBA" id="ARBA00022989"/>
    </source>
</evidence>
<keyword evidence="13" id="KW-1185">Reference proteome</keyword>
<keyword evidence="9" id="KW-0739">Sodium transport</keyword>
<evidence type="ECO:0000256" key="3">
    <source>
        <dbReference type="ARBA" id="ARBA00022448"/>
    </source>
</evidence>
<name>A0A3S8U4X8_9RHOB</name>
<dbReference type="PROSITE" id="PS00457">
    <property type="entry name" value="NA_SOLUT_SYMP_2"/>
    <property type="match status" value="1"/>
</dbReference>
<evidence type="ECO:0000256" key="8">
    <source>
        <dbReference type="ARBA" id="ARBA00023136"/>
    </source>
</evidence>
<dbReference type="InterPro" id="IPR050277">
    <property type="entry name" value="Sodium:Solute_Symporter"/>
</dbReference>
<keyword evidence="3" id="KW-0813">Transport</keyword>
<evidence type="ECO:0000313" key="13">
    <source>
        <dbReference type="Proteomes" id="UP000282002"/>
    </source>
</evidence>
<feature type="transmembrane region" description="Helical" evidence="11">
    <location>
        <begin position="599"/>
        <end position="623"/>
    </location>
</feature>
<dbReference type="PROSITE" id="PS50283">
    <property type="entry name" value="NA_SOLUT_SYMP_3"/>
    <property type="match status" value="1"/>
</dbReference>